<dbReference type="GO" id="GO:0030018">
    <property type="term" value="C:Z disc"/>
    <property type="evidence" value="ECO:0007669"/>
    <property type="project" value="TreeGrafter"/>
</dbReference>
<comment type="caution">
    <text evidence="2">The sequence shown here is derived from an EMBL/GenBank/DDBJ whole genome shotgun (WGS) entry which is preliminary data.</text>
</comment>
<keyword evidence="3" id="KW-1185">Reference proteome</keyword>
<dbReference type="PANTHER" id="PTHR24215:SF35">
    <property type="entry name" value="MUSCLE LIM PROTEIN MLP84B"/>
    <property type="match status" value="1"/>
</dbReference>
<dbReference type="GO" id="GO:0008307">
    <property type="term" value="F:structural constituent of muscle"/>
    <property type="evidence" value="ECO:0007669"/>
    <property type="project" value="TreeGrafter"/>
</dbReference>
<dbReference type="AlphaFoldDB" id="A0A9D4Q885"/>
<dbReference type="GO" id="GO:0045214">
    <property type="term" value="P:sarcomere organization"/>
    <property type="evidence" value="ECO:0007669"/>
    <property type="project" value="TreeGrafter"/>
</dbReference>
<dbReference type="VEuPathDB" id="VectorBase:RSAN_033919"/>
<proteinExistence type="predicted"/>
<evidence type="ECO:0000256" key="1">
    <source>
        <dbReference type="ARBA" id="ARBA00022737"/>
    </source>
</evidence>
<sequence>MGSVRRVRGGLDADGGWIHGQGRWSPNGGCSGGRLVESALQKSCEHTASASFVQQVERLRSSGYPETVLVATAEALLQKIKGKESALQKSCEHTASTSFVQQVERLRSSGYPETVLVATAEALLQKIKGKGNPDCHRRLDSSNLTEHEGNIYCRSCYGKLFGPKGYGYGGGGAGVLSMDTGYKNGTPTSHRTGDEELLPNHQPNGAILWVFTESTSAEGGLQNEAVKQALK</sequence>
<dbReference type="GO" id="GO:0060537">
    <property type="term" value="P:muscle tissue development"/>
    <property type="evidence" value="ECO:0007669"/>
    <property type="project" value="TreeGrafter"/>
</dbReference>
<accession>A0A9D4Q885</accession>
<evidence type="ECO:0000313" key="3">
    <source>
        <dbReference type="Proteomes" id="UP000821837"/>
    </source>
</evidence>
<evidence type="ECO:0000313" key="2">
    <source>
        <dbReference type="EMBL" id="KAH7969951.1"/>
    </source>
</evidence>
<dbReference type="PANTHER" id="PTHR24215">
    <property type="entry name" value="RHO-GTPASE-ACTIVATING PROTEIN LRG1"/>
    <property type="match status" value="1"/>
</dbReference>
<dbReference type="GO" id="GO:0005634">
    <property type="term" value="C:nucleus"/>
    <property type="evidence" value="ECO:0007669"/>
    <property type="project" value="TreeGrafter"/>
</dbReference>
<dbReference type="Gene3D" id="2.10.110.10">
    <property type="entry name" value="Cysteine Rich Protein"/>
    <property type="match status" value="1"/>
</dbReference>
<reference evidence="2" key="1">
    <citation type="journal article" date="2020" name="Cell">
        <title>Large-Scale Comparative Analyses of Tick Genomes Elucidate Their Genetic Diversity and Vector Capacities.</title>
        <authorList>
            <consortium name="Tick Genome and Microbiome Consortium (TIGMIC)"/>
            <person name="Jia N."/>
            <person name="Wang J."/>
            <person name="Shi W."/>
            <person name="Du L."/>
            <person name="Sun Y."/>
            <person name="Zhan W."/>
            <person name="Jiang J.F."/>
            <person name="Wang Q."/>
            <person name="Zhang B."/>
            <person name="Ji P."/>
            <person name="Bell-Sakyi L."/>
            <person name="Cui X.M."/>
            <person name="Yuan T.T."/>
            <person name="Jiang B.G."/>
            <person name="Yang W.F."/>
            <person name="Lam T.T."/>
            <person name="Chang Q.C."/>
            <person name="Ding S.J."/>
            <person name="Wang X.J."/>
            <person name="Zhu J.G."/>
            <person name="Ruan X.D."/>
            <person name="Zhao L."/>
            <person name="Wei J.T."/>
            <person name="Ye R.Z."/>
            <person name="Que T.C."/>
            <person name="Du C.H."/>
            <person name="Zhou Y.H."/>
            <person name="Cheng J.X."/>
            <person name="Dai P.F."/>
            <person name="Guo W.B."/>
            <person name="Han X.H."/>
            <person name="Huang E.J."/>
            <person name="Li L.F."/>
            <person name="Wei W."/>
            <person name="Gao Y.C."/>
            <person name="Liu J.Z."/>
            <person name="Shao H.Z."/>
            <person name="Wang X."/>
            <person name="Wang C.C."/>
            <person name="Yang T.C."/>
            <person name="Huo Q.B."/>
            <person name="Li W."/>
            <person name="Chen H.Y."/>
            <person name="Chen S.E."/>
            <person name="Zhou L.G."/>
            <person name="Ni X.B."/>
            <person name="Tian J.H."/>
            <person name="Sheng Y."/>
            <person name="Liu T."/>
            <person name="Pan Y.S."/>
            <person name="Xia L.Y."/>
            <person name="Li J."/>
            <person name="Zhao F."/>
            <person name="Cao W.C."/>
        </authorList>
    </citation>
    <scope>NUCLEOTIDE SEQUENCE</scope>
    <source>
        <strain evidence="2">Rsan-2018</strain>
    </source>
</reference>
<keyword evidence="1" id="KW-0677">Repeat</keyword>
<name>A0A9D4Q885_RHISA</name>
<organism evidence="2 3">
    <name type="scientific">Rhipicephalus sanguineus</name>
    <name type="common">Brown dog tick</name>
    <name type="synonym">Ixodes sanguineus</name>
    <dbReference type="NCBI Taxonomy" id="34632"/>
    <lineage>
        <taxon>Eukaryota</taxon>
        <taxon>Metazoa</taxon>
        <taxon>Ecdysozoa</taxon>
        <taxon>Arthropoda</taxon>
        <taxon>Chelicerata</taxon>
        <taxon>Arachnida</taxon>
        <taxon>Acari</taxon>
        <taxon>Parasitiformes</taxon>
        <taxon>Ixodida</taxon>
        <taxon>Ixodoidea</taxon>
        <taxon>Ixodidae</taxon>
        <taxon>Rhipicephalinae</taxon>
        <taxon>Rhipicephalus</taxon>
        <taxon>Rhipicephalus</taxon>
    </lineage>
</organism>
<dbReference type="GO" id="GO:0042805">
    <property type="term" value="F:actinin binding"/>
    <property type="evidence" value="ECO:0007669"/>
    <property type="project" value="TreeGrafter"/>
</dbReference>
<protein>
    <submittedName>
        <fullName evidence="2">Uncharacterized protein</fullName>
    </submittedName>
</protein>
<reference evidence="2" key="2">
    <citation type="submission" date="2021-09" db="EMBL/GenBank/DDBJ databases">
        <authorList>
            <person name="Jia N."/>
            <person name="Wang J."/>
            <person name="Shi W."/>
            <person name="Du L."/>
            <person name="Sun Y."/>
            <person name="Zhan W."/>
            <person name="Jiang J."/>
            <person name="Wang Q."/>
            <person name="Zhang B."/>
            <person name="Ji P."/>
            <person name="Sakyi L.B."/>
            <person name="Cui X."/>
            <person name="Yuan T."/>
            <person name="Jiang B."/>
            <person name="Yang W."/>
            <person name="Lam T.T.-Y."/>
            <person name="Chang Q."/>
            <person name="Ding S."/>
            <person name="Wang X."/>
            <person name="Zhu J."/>
            <person name="Ruan X."/>
            <person name="Zhao L."/>
            <person name="Wei J."/>
            <person name="Que T."/>
            <person name="Du C."/>
            <person name="Cheng J."/>
            <person name="Dai P."/>
            <person name="Han X."/>
            <person name="Huang E."/>
            <person name="Gao Y."/>
            <person name="Liu J."/>
            <person name="Shao H."/>
            <person name="Ye R."/>
            <person name="Li L."/>
            <person name="Wei W."/>
            <person name="Wang X."/>
            <person name="Wang C."/>
            <person name="Huo Q."/>
            <person name="Li W."/>
            <person name="Guo W."/>
            <person name="Chen H."/>
            <person name="Chen S."/>
            <person name="Zhou L."/>
            <person name="Zhou L."/>
            <person name="Ni X."/>
            <person name="Tian J."/>
            <person name="Zhou Y."/>
            <person name="Sheng Y."/>
            <person name="Liu T."/>
            <person name="Pan Y."/>
            <person name="Xia L."/>
            <person name="Li J."/>
            <person name="Zhao F."/>
            <person name="Cao W."/>
        </authorList>
    </citation>
    <scope>NUCLEOTIDE SEQUENCE</scope>
    <source>
        <strain evidence="2">Rsan-2018</strain>
        <tissue evidence="2">Larvae</tissue>
    </source>
</reference>
<dbReference type="EMBL" id="JABSTV010001248">
    <property type="protein sequence ID" value="KAH7969951.1"/>
    <property type="molecule type" value="Genomic_DNA"/>
</dbReference>
<gene>
    <name evidence="2" type="ORF">HPB52_023084</name>
</gene>
<dbReference type="SUPFAM" id="SSF57716">
    <property type="entry name" value="Glucocorticoid receptor-like (DNA-binding domain)"/>
    <property type="match status" value="1"/>
</dbReference>
<dbReference type="Proteomes" id="UP000821837">
    <property type="component" value="Unassembled WGS sequence"/>
</dbReference>